<feature type="non-terminal residue" evidence="1">
    <location>
        <position position="1"/>
    </location>
</feature>
<proteinExistence type="predicted"/>
<name>A0A3B1B9R7_9ZZZZ</name>
<reference evidence="1" key="1">
    <citation type="submission" date="2018-06" db="EMBL/GenBank/DDBJ databases">
        <authorList>
            <person name="Zhirakovskaya E."/>
        </authorList>
    </citation>
    <scope>NUCLEOTIDE SEQUENCE</scope>
</reference>
<evidence type="ECO:0000313" key="1">
    <source>
        <dbReference type="EMBL" id="VAX01787.1"/>
    </source>
</evidence>
<organism evidence="1">
    <name type="scientific">hydrothermal vent metagenome</name>
    <dbReference type="NCBI Taxonomy" id="652676"/>
    <lineage>
        <taxon>unclassified sequences</taxon>
        <taxon>metagenomes</taxon>
        <taxon>ecological metagenomes</taxon>
    </lineage>
</organism>
<dbReference type="Gene3D" id="3.40.50.720">
    <property type="entry name" value="NAD(P)-binding Rossmann-like Domain"/>
    <property type="match status" value="1"/>
</dbReference>
<accession>A0A3B1B9R7</accession>
<protein>
    <submittedName>
        <fullName evidence="1">Uncharacterized protein</fullName>
    </submittedName>
</protein>
<sequence length="55" mass="5913">AIAKYDDEVERLKQAGVDYAVNLYAEAGSGFADDVWQETAALFSDVPDTDSVKAS</sequence>
<dbReference type="EMBL" id="UOFV01000272">
    <property type="protein sequence ID" value="VAX01787.1"/>
    <property type="molecule type" value="Genomic_DNA"/>
</dbReference>
<dbReference type="AlphaFoldDB" id="A0A3B1B9R7"/>
<gene>
    <name evidence="1" type="ORF">MNBD_GAMMA19-160</name>
</gene>